<dbReference type="Proteomes" id="UP000006671">
    <property type="component" value="Unassembled WGS sequence"/>
</dbReference>
<reference evidence="2 3" key="1">
    <citation type="journal article" date="2010" name="Cell">
        <title>The genome of Naegleria gruberi illuminates early eukaryotic versatility.</title>
        <authorList>
            <person name="Fritz-Laylin L.K."/>
            <person name="Prochnik S.E."/>
            <person name="Ginger M.L."/>
            <person name="Dacks J.B."/>
            <person name="Carpenter M.L."/>
            <person name="Field M.C."/>
            <person name="Kuo A."/>
            <person name="Paredez A."/>
            <person name="Chapman J."/>
            <person name="Pham J."/>
            <person name="Shu S."/>
            <person name="Neupane R."/>
            <person name="Cipriano M."/>
            <person name="Mancuso J."/>
            <person name="Tu H."/>
            <person name="Salamov A."/>
            <person name="Lindquist E."/>
            <person name="Shapiro H."/>
            <person name="Lucas S."/>
            <person name="Grigoriev I.V."/>
            <person name="Cande W.Z."/>
            <person name="Fulton C."/>
            <person name="Rokhsar D.S."/>
            <person name="Dawson S.C."/>
        </authorList>
    </citation>
    <scope>NUCLEOTIDE SEQUENCE [LARGE SCALE GENOMIC DNA]</scope>
    <source>
        <strain evidence="2 3">NEG-M</strain>
    </source>
</reference>
<accession>D2VAC5</accession>
<organism evidence="3">
    <name type="scientific">Naegleria gruberi</name>
    <name type="common">Amoeba</name>
    <dbReference type="NCBI Taxonomy" id="5762"/>
    <lineage>
        <taxon>Eukaryota</taxon>
        <taxon>Discoba</taxon>
        <taxon>Heterolobosea</taxon>
        <taxon>Tetramitia</taxon>
        <taxon>Eutetramitia</taxon>
        <taxon>Vahlkampfiidae</taxon>
        <taxon>Naegleria</taxon>
    </lineage>
</organism>
<proteinExistence type="predicted"/>
<dbReference type="GeneID" id="8859524"/>
<name>D2VAC5_NAEGR</name>
<evidence type="ECO:0000256" key="1">
    <source>
        <dbReference type="SAM" id="MobiDB-lite"/>
    </source>
</evidence>
<dbReference type="KEGG" id="ngr:NAEGRDRAFT_65812"/>
<evidence type="ECO:0000313" key="2">
    <source>
        <dbReference type="EMBL" id="EFC46282.1"/>
    </source>
</evidence>
<dbReference type="VEuPathDB" id="AmoebaDB:NAEGRDRAFT_65812"/>
<evidence type="ECO:0000313" key="3">
    <source>
        <dbReference type="Proteomes" id="UP000006671"/>
    </source>
</evidence>
<dbReference type="RefSeq" id="XP_002679026.1">
    <property type="nucleotide sequence ID" value="XM_002678980.1"/>
</dbReference>
<sequence>MDEHLNENSSLEPPSKKVKLSSFLSEFMDKLEENNILQRKILQTLQENNELQSKILNKLTVKKVSSIAKAADSSDSSEEKKKPKTTKKPSKQSDDELCITYEGSSSQSIFVRKDLLKGPVLKAAVSGNFLEESTFTLPSESIKLSNINKSMKQLKKFFHNEKLDKINEEVKRDMISLADFLVLPELKLELLKIQINEIPNLKFETPKKSNKKKTWIPYTADTEKKIKNFAEVQSKIEEICRSLTFILSEIESTEILQVLESFSEFLMSVEVLPVISEYAWKYTFKVRPVILLEGCTSLDHLKRYFIEEWIDDEDCELDMDKIKLIVESMENVELQNKVESIINACIKENDTEVSNDGSESEEFDYVSE</sequence>
<dbReference type="InParanoid" id="D2VAC5"/>
<dbReference type="EMBL" id="GG738859">
    <property type="protein sequence ID" value="EFC46282.1"/>
    <property type="molecule type" value="Genomic_DNA"/>
</dbReference>
<feature type="region of interest" description="Disordered" evidence="1">
    <location>
        <begin position="70"/>
        <end position="93"/>
    </location>
</feature>
<protein>
    <submittedName>
        <fullName evidence="2">Predicted protein</fullName>
    </submittedName>
</protein>
<keyword evidence="3" id="KW-1185">Reference proteome</keyword>
<gene>
    <name evidence="2" type="ORF">NAEGRDRAFT_65812</name>
</gene>
<dbReference type="AlphaFoldDB" id="D2VAC5"/>